<dbReference type="Proteomes" id="UP001732700">
    <property type="component" value="Chromosome 1A"/>
</dbReference>
<name>A0ACD5TH85_AVESA</name>
<keyword evidence="2" id="KW-1185">Reference proteome</keyword>
<reference evidence="1" key="1">
    <citation type="submission" date="2021-05" db="EMBL/GenBank/DDBJ databases">
        <authorList>
            <person name="Scholz U."/>
            <person name="Mascher M."/>
            <person name="Fiebig A."/>
        </authorList>
    </citation>
    <scope>NUCLEOTIDE SEQUENCE [LARGE SCALE GENOMIC DNA]</scope>
</reference>
<reference evidence="1" key="2">
    <citation type="submission" date="2025-09" db="UniProtKB">
        <authorList>
            <consortium name="EnsemblPlants"/>
        </authorList>
    </citation>
    <scope>IDENTIFICATION</scope>
</reference>
<evidence type="ECO:0000313" key="2">
    <source>
        <dbReference type="Proteomes" id="UP001732700"/>
    </source>
</evidence>
<accession>A0ACD5TH85</accession>
<protein>
    <submittedName>
        <fullName evidence="1">Uncharacterized protein</fullName>
    </submittedName>
</protein>
<dbReference type="EnsemblPlants" id="AVESA.00010b.r2.1AG0054080.1">
    <property type="protein sequence ID" value="AVESA.00010b.r2.1AG0054080.1.CDS.1"/>
    <property type="gene ID" value="AVESA.00010b.r2.1AG0054080"/>
</dbReference>
<organism evidence="1 2">
    <name type="scientific">Avena sativa</name>
    <name type="common">Oat</name>
    <dbReference type="NCBI Taxonomy" id="4498"/>
    <lineage>
        <taxon>Eukaryota</taxon>
        <taxon>Viridiplantae</taxon>
        <taxon>Streptophyta</taxon>
        <taxon>Embryophyta</taxon>
        <taxon>Tracheophyta</taxon>
        <taxon>Spermatophyta</taxon>
        <taxon>Magnoliopsida</taxon>
        <taxon>Liliopsida</taxon>
        <taxon>Poales</taxon>
        <taxon>Poaceae</taxon>
        <taxon>BOP clade</taxon>
        <taxon>Pooideae</taxon>
        <taxon>Poodae</taxon>
        <taxon>Poeae</taxon>
        <taxon>Poeae Chloroplast Group 1 (Aveneae type)</taxon>
        <taxon>Aveninae</taxon>
        <taxon>Avena</taxon>
    </lineage>
</organism>
<evidence type="ECO:0000313" key="1">
    <source>
        <dbReference type="EnsemblPlants" id="AVESA.00010b.r2.1AG0054080.1.CDS.1"/>
    </source>
</evidence>
<proteinExistence type="predicted"/>
<sequence length="558" mass="60463">MDSAAPDFQPRTFSIKLWPPSESTRLMLVERMTKNLSTESIFSRKYGLLGKEEAHENAKRIEDKCFASADEHFKTEPDGDGSSAVQLYAKQTSKLMLEVLKKGPGITTEPEAPVIDTSLEVADTIFDISGGARAFIEAEEAKELLSPLTKPGNSYKRICFSNRSFGIGAANVAGPILESIKTQLTEVDLSDFVAGRPEDEALDVMRIFSKALAGSVLRYLNISENALGEKGVRAFTELLKSQGDLEELYVMNDGISEEAAKALSELIPSTEKLKVLHFHNNMTGDEGAMSIAQMVKRSPNLESFRCSATRIGSDGGVALAEALGTCTRLKKLDIRDNLFGVEAGVALSKTLPKLHDLVELYLSDLNLENEGTLAITDVLKQSAPQLEILEMAGNEITAGAAKRLAECLTAMQSLKKLILAENELKDSGAVTIAQSLQEGHPDLKELDVSTNMFQRSGARCFAQAVANKPGFALLNINANFISDEGVDEVKAILKGGRNSLEVLGPLDENDPEGDPEDDGEEEDGEDDDNDEVEKDGDNNGDGGLDSKLQNLKVEEEED</sequence>